<protein>
    <submittedName>
        <fullName evidence="1">Plasmid replication initiator</fullName>
    </submittedName>
</protein>
<dbReference type="InterPro" id="IPR006881">
    <property type="entry name" value="RepA_C"/>
</dbReference>
<dbReference type="Pfam" id="PF04796">
    <property type="entry name" value="RepA_C"/>
    <property type="match status" value="1"/>
</dbReference>
<accession>A0A149R109</accession>
<proteinExistence type="predicted"/>
<dbReference type="RefSeq" id="WP_062493608.1">
    <property type="nucleotide sequence ID" value="NZ_LHZB01000070.1"/>
</dbReference>
<reference evidence="1 2" key="1">
    <citation type="submission" date="2015-06" db="EMBL/GenBank/DDBJ databases">
        <title>Improved classification and identification of acetic acid bacteria using matrix-assisted laser desorption/ionization time-of-flight mass spectrometry; Gluconobacter nephelii and Gluconobacter uchimurae are later heterotypic synonyms of Gluconobacter japonicus and Gluconobacter oxydans, respectively.</title>
        <authorList>
            <person name="Li L."/>
            <person name="Cleenwerck I."/>
            <person name="De Vuyst L."/>
            <person name="Vandamme P."/>
        </authorList>
    </citation>
    <scope>NUCLEOTIDE SEQUENCE [LARGE SCALE GENOMIC DNA]</scope>
    <source>
        <strain evidence="1 2">LMG 1764</strain>
    </source>
</reference>
<dbReference type="Proteomes" id="UP000075573">
    <property type="component" value="Unassembled WGS sequence"/>
</dbReference>
<dbReference type="PATRIC" id="fig|442.7.peg.2641"/>
<organism evidence="1 2">
    <name type="scientific">Gluconobacter potus</name>
    <dbReference type="NCBI Taxonomy" id="2724927"/>
    <lineage>
        <taxon>Bacteria</taxon>
        <taxon>Pseudomonadati</taxon>
        <taxon>Pseudomonadota</taxon>
        <taxon>Alphaproteobacteria</taxon>
        <taxon>Acetobacterales</taxon>
        <taxon>Acetobacteraceae</taxon>
        <taxon>Gluconobacter</taxon>
    </lineage>
</organism>
<gene>
    <name evidence="1" type="ORF">AD929_01065</name>
</gene>
<evidence type="ECO:0000313" key="1">
    <source>
        <dbReference type="EMBL" id="KXV03077.1"/>
    </source>
</evidence>
<comment type="caution">
    <text evidence="1">The sequence shown here is derived from an EMBL/GenBank/DDBJ whole genome shotgun (WGS) entry which is preliminary data.</text>
</comment>
<sequence length="304" mass="34507">MSDIHKRIEAYGRQGALDLTSNDAERRALDAALEFLSDEDPSLGFLYSGWCQTGLPHRRLDDDQIWLLETSYVRLMVEPGSVKRDGLPARIGVPYGSRARLILLFLQTEAIKTNSREIELGKSLRSWLKRLNVPIGGKSMRDVKEQATRISRCRMTFEIKDGNKIGLINQNIVDTALFTDEHDGALLETVRLSESFFDQLKRHPVPLQESAIRAISNNSQALDIYFWLVYRLHERVTVQKVSWPALKAQFGASYTHMRNFKIRFRDALQIALAIYPEARVSIDEDGVILAPSASPVSRRVPGKI</sequence>
<dbReference type="AlphaFoldDB" id="A0A149R109"/>
<dbReference type="EMBL" id="LHZB01000070">
    <property type="protein sequence ID" value="KXV03077.1"/>
    <property type="molecule type" value="Genomic_DNA"/>
</dbReference>
<evidence type="ECO:0000313" key="2">
    <source>
        <dbReference type="Proteomes" id="UP000075573"/>
    </source>
</evidence>
<name>A0A149R109_9PROT</name>